<proteinExistence type="predicted"/>
<sequence>FDTSFGGHKFPPNLANKHLTVSKSWYNCYMLSNDVDFKEGSVPFLKVWQNKFVN</sequence>
<accession>A0A0K2V9V7</accession>
<reference evidence="1" key="1">
    <citation type="submission" date="2014-05" db="EMBL/GenBank/DDBJ databases">
        <authorList>
            <person name="Chronopoulou M."/>
        </authorList>
    </citation>
    <scope>NUCLEOTIDE SEQUENCE</scope>
    <source>
        <tissue evidence="1">Whole organism</tissue>
    </source>
</reference>
<evidence type="ECO:0000313" key="1">
    <source>
        <dbReference type="EMBL" id="CDW47105.1"/>
    </source>
</evidence>
<dbReference type="AlphaFoldDB" id="A0A0K2V9V7"/>
<feature type="non-terminal residue" evidence="1">
    <location>
        <position position="1"/>
    </location>
</feature>
<organism evidence="1">
    <name type="scientific">Lepeophtheirus salmonis</name>
    <name type="common">Salmon louse</name>
    <name type="synonym">Caligus salmonis</name>
    <dbReference type="NCBI Taxonomy" id="72036"/>
    <lineage>
        <taxon>Eukaryota</taxon>
        <taxon>Metazoa</taxon>
        <taxon>Ecdysozoa</taxon>
        <taxon>Arthropoda</taxon>
        <taxon>Crustacea</taxon>
        <taxon>Multicrustacea</taxon>
        <taxon>Hexanauplia</taxon>
        <taxon>Copepoda</taxon>
        <taxon>Siphonostomatoida</taxon>
        <taxon>Caligidae</taxon>
        <taxon>Lepeophtheirus</taxon>
    </lineage>
</organism>
<protein>
    <submittedName>
        <fullName evidence="1">Uncharacterized protein</fullName>
    </submittedName>
</protein>
<name>A0A0K2V9V7_LEPSM</name>
<dbReference type="EMBL" id="HACA01029744">
    <property type="protein sequence ID" value="CDW47105.1"/>
    <property type="molecule type" value="Transcribed_RNA"/>
</dbReference>